<gene>
    <name evidence="2" type="ORF">AVDCRST_MAG80-188</name>
</gene>
<dbReference type="PROSITE" id="PS51186">
    <property type="entry name" value="GNAT"/>
    <property type="match status" value="1"/>
</dbReference>
<protein>
    <submittedName>
        <fullName evidence="2">Acetyltransferase, GNAT family</fullName>
    </submittedName>
</protein>
<dbReference type="GO" id="GO:0008999">
    <property type="term" value="F:protein-N-terminal-alanine acetyltransferase activity"/>
    <property type="evidence" value="ECO:0007669"/>
    <property type="project" value="TreeGrafter"/>
</dbReference>
<evidence type="ECO:0000313" key="2">
    <source>
        <dbReference type="EMBL" id="CAA9425108.1"/>
    </source>
</evidence>
<evidence type="ECO:0000259" key="1">
    <source>
        <dbReference type="PROSITE" id="PS51186"/>
    </source>
</evidence>
<dbReference type="Pfam" id="PF13302">
    <property type="entry name" value="Acetyltransf_3"/>
    <property type="match status" value="1"/>
</dbReference>
<dbReference type="GO" id="GO:0005737">
    <property type="term" value="C:cytoplasm"/>
    <property type="evidence" value="ECO:0007669"/>
    <property type="project" value="TreeGrafter"/>
</dbReference>
<sequence>MPGILARPRGRFALRRRAYTKVGEVLKDLPTLETDRLILRKMTPDDAEAVFAYASDPEVTRYVIWETHRSIEDSRAFLDLAISKYRSGGEPDWGIVYKGDHRFVGTCGIVAWEPYHARAELGYALSRDYWGRSFMAEAVCAMISFGFKKMNLNRVEARCIAENIASARVMEKAGMLYEGTLRQRELIKGEHRDIQVYSILRDERRRRY</sequence>
<dbReference type="AlphaFoldDB" id="A0A6J4PTQ1"/>
<feature type="domain" description="N-acetyltransferase" evidence="1">
    <location>
        <begin position="37"/>
        <end position="203"/>
    </location>
</feature>
<dbReference type="InterPro" id="IPR000182">
    <property type="entry name" value="GNAT_dom"/>
</dbReference>
<keyword evidence="2" id="KW-0808">Transferase</keyword>
<organism evidence="2">
    <name type="scientific">uncultured Rubrobacteraceae bacterium</name>
    <dbReference type="NCBI Taxonomy" id="349277"/>
    <lineage>
        <taxon>Bacteria</taxon>
        <taxon>Bacillati</taxon>
        <taxon>Actinomycetota</taxon>
        <taxon>Rubrobacteria</taxon>
        <taxon>Rubrobacterales</taxon>
        <taxon>Rubrobacteraceae</taxon>
        <taxon>environmental samples</taxon>
    </lineage>
</organism>
<accession>A0A6J4PTQ1</accession>
<dbReference type="InterPro" id="IPR051531">
    <property type="entry name" value="N-acetyltransferase"/>
</dbReference>
<dbReference type="PANTHER" id="PTHR43792">
    <property type="entry name" value="GNAT FAMILY, PUTATIVE (AFU_ORTHOLOGUE AFUA_3G00765)-RELATED-RELATED"/>
    <property type="match status" value="1"/>
</dbReference>
<dbReference type="EMBL" id="CADCVC010000017">
    <property type="protein sequence ID" value="CAA9425108.1"/>
    <property type="molecule type" value="Genomic_DNA"/>
</dbReference>
<reference evidence="2" key="1">
    <citation type="submission" date="2020-02" db="EMBL/GenBank/DDBJ databases">
        <authorList>
            <person name="Meier V. D."/>
        </authorList>
    </citation>
    <scope>NUCLEOTIDE SEQUENCE</scope>
    <source>
        <strain evidence="2">AVDCRST_MAG80</strain>
    </source>
</reference>
<dbReference type="SUPFAM" id="SSF55729">
    <property type="entry name" value="Acyl-CoA N-acyltransferases (Nat)"/>
    <property type="match status" value="1"/>
</dbReference>
<dbReference type="PANTHER" id="PTHR43792:SF9">
    <property type="entry name" value="RIBOSOMAL-PROTEIN-ALANINE ACETYLTRANSFERASE"/>
    <property type="match status" value="1"/>
</dbReference>
<dbReference type="Gene3D" id="3.40.630.30">
    <property type="match status" value="1"/>
</dbReference>
<dbReference type="InterPro" id="IPR016181">
    <property type="entry name" value="Acyl_CoA_acyltransferase"/>
</dbReference>
<proteinExistence type="predicted"/>
<name>A0A6J4PTQ1_9ACTN</name>